<gene>
    <name evidence="1" type="ORF">CYPG_00054</name>
</gene>
<evidence type="ECO:0000313" key="1">
    <source>
        <dbReference type="EMBL" id="ADP00191.1"/>
    </source>
</evidence>
<dbReference type="GeneID" id="11538173"/>
<accession>E3SP74</accession>
<reference evidence="1 2" key="1">
    <citation type="submission" date="2009-10" db="EMBL/GenBank/DDBJ databases">
        <title>The Genome Sequence of Cyanophage NATL2A-133.</title>
        <authorList>
            <consortium name="The Broad Institute Genome Sequencing Platform"/>
            <person name="Henn M.R."/>
            <person name="Sullivan M.S."/>
            <person name="Osburne M.S."/>
            <person name="Levin J."/>
            <person name="Malboeuf C."/>
            <person name="Casali M."/>
            <person name="Russ C."/>
            <person name="Lennon N."/>
            <person name="Erlich R."/>
            <person name="Young S.K."/>
            <person name="Koehrsen M."/>
            <person name="Yandava C."/>
            <person name="Zeng Q."/>
            <person name="Alvarado L."/>
            <person name="Anderson S."/>
            <person name="Berlin A."/>
            <person name="Borenstein D."/>
            <person name="Chen Z."/>
            <person name="Engels R."/>
            <person name="Freedman E."/>
            <person name="Gellesch M."/>
            <person name="Goldberg J."/>
            <person name="Green L."/>
            <person name="Griggs A."/>
            <person name="Gujja S."/>
            <person name="Heiman D."/>
            <person name="Hepburn T."/>
            <person name="Howarth C."/>
            <person name="Jen D."/>
            <person name="Larson L."/>
            <person name="Lewis B."/>
            <person name="Mehta T."/>
            <person name="Park D."/>
            <person name="Pearson M."/>
            <person name="Roberts A."/>
            <person name="Ryan E."/>
            <person name="Saif S."/>
            <person name="Shea T."/>
            <person name="Shenoy N."/>
            <person name="Sisk P."/>
            <person name="Stolte C."/>
            <person name="Sykes S."/>
            <person name="Walk T."/>
            <person name="White J."/>
            <person name="Yu Q."/>
            <person name="Coleman M.L."/>
            <person name="Huang K.H."/>
            <person name="Weigele P.R."/>
            <person name="DeFrancesco A.S."/>
            <person name="Kern S.E."/>
            <person name="Thompson L.R."/>
            <person name="Fu R."/>
            <person name="Hombeck B."/>
            <person name="Chisholm S.W."/>
            <person name="Haas B."/>
            <person name="Nusbaum C."/>
            <person name="Galagan J."/>
            <person name="Birren B."/>
        </authorList>
    </citation>
    <scope>NUCLEOTIDE SEQUENCE [LARGE SCALE GENOMIC DNA]</scope>
    <source>
        <strain evidence="1">NATL2A-133</strain>
    </source>
</reference>
<keyword evidence="2" id="KW-1185">Reference proteome</keyword>
<proteinExistence type="predicted"/>
<evidence type="ECO:0000313" key="2">
    <source>
        <dbReference type="Proteomes" id="UP000006533"/>
    </source>
</evidence>
<dbReference type="Proteomes" id="UP000006533">
    <property type="component" value="Segment"/>
</dbReference>
<sequence>MRELKVTLIGLLISISLMAGVTALVHANRYQPAKKSFQLY</sequence>
<dbReference type="KEGG" id="vg:11538173"/>
<organism evidence="1 2">
    <name type="scientific">Cyanophage NATL2A-133</name>
    <dbReference type="NCBI Taxonomy" id="445692"/>
    <lineage>
        <taxon>Viruses</taxon>
        <taxon>Duplodnaviria</taxon>
        <taxon>Heunggongvirae</taxon>
        <taxon>Uroviricota</taxon>
        <taxon>Caudoviricetes</taxon>
        <taxon>Autographivirales</taxon>
        <taxon>Sechaudvirinae</taxon>
        <taxon>Tangaroavirus</taxon>
        <taxon>Tangaroavirus NATL2A133</taxon>
    </lineage>
</organism>
<name>E3SP74_9CAUD</name>
<protein>
    <submittedName>
        <fullName evidence="1">Predicted protein</fullName>
    </submittedName>
</protein>
<dbReference type="RefSeq" id="YP_005087563.1">
    <property type="nucleotide sequence ID" value="NC_016659.1"/>
</dbReference>
<dbReference type="EMBL" id="GU071104">
    <property type="protein sequence ID" value="ADP00191.1"/>
    <property type="molecule type" value="Genomic_DNA"/>
</dbReference>